<gene>
    <name evidence="1" type="ORF">FJZ47_23570</name>
</gene>
<organism evidence="1 2">
    <name type="scientific">Tectimicrobiota bacterium</name>
    <dbReference type="NCBI Taxonomy" id="2528274"/>
    <lineage>
        <taxon>Bacteria</taxon>
        <taxon>Pseudomonadati</taxon>
        <taxon>Nitrospinota/Tectimicrobiota group</taxon>
        <taxon>Candidatus Tectimicrobiota</taxon>
    </lineage>
</organism>
<accession>A0A938B537</accession>
<evidence type="ECO:0008006" key="3">
    <source>
        <dbReference type="Google" id="ProtNLM"/>
    </source>
</evidence>
<dbReference type="AlphaFoldDB" id="A0A938B537"/>
<name>A0A938B537_UNCTE</name>
<feature type="non-terminal residue" evidence="1">
    <location>
        <position position="1"/>
    </location>
</feature>
<dbReference type="Gene3D" id="3.40.50.10320">
    <property type="entry name" value="LmbE-like"/>
    <property type="match status" value="1"/>
</dbReference>
<evidence type="ECO:0000313" key="2">
    <source>
        <dbReference type="Proteomes" id="UP000712673"/>
    </source>
</evidence>
<dbReference type="Proteomes" id="UP000712673">
    <property type="component" value="Unassembled WGS sequence"/>
</dbReference>
<comment type="caution">
    <text evidence="1">The sequence shown here is derived from an EMBL/GenBank/DDBJ whole genome shotgun (WGS) entry which is preliminary data.</text>
</comment>
<dbReference type="SUPFAM" id="SSF102588">
    <property type="entry name" value="LmbE-like"/>
    <property type="match status" value="1"/>
</dbReference>
<evidence type="ECO:0000313" key="1">
    <source>
        <dbReference type="EMBL" id="MBM3226754.1"/>
    </source>
</evidence>
<dbReference type="InterPro" id="IPR024078">
    <property type="entry name" value="LmbE-like_dom_sf"/>
</dbReference>
<dbReference type="EMBL" id="VGLS01001036">
    <property type="protein sequence ID" value="MBM3226754.1"/>
    <property type="molecule type" value="Genomic_DNA"/>
</dbReference>
<proteinExistence type="predicted"/>
<protein>
    <recommendedName>
        <fullName evidence="3">Mycothiol conjugate amidase Mca</fullName>
    </recommendedName>
</protein>
<reference evidence="1" key="1">
    <citation type="submission" date="2019-03" db="EMBL/GenBank/DDBJ databases">
        <title>Lake Tanganyika Metagenome-Assembled Genomes (MAGs).</title>
        <authorList>
            <person name="Tran P."/>
        </authorList>
    </citation>
    <scope>NUCLEOTIDE SEQUENCE</scope>
    <source>
        <strain evidence="1">K_DeepCast_65m_m2_066</strain>
    </source>
</reference>
<sequence length="174" mass="20021">GRLVRLIREIRPHVLTCYDENGGYGHPDHIQVHRMTVAAFQAAGDAAQYPEIGPAPWQPQKLYYTAYPRSYIFTRYEIMRAMGAPVPADRPDFDPKTVGGTPDEIITTYVDVRDFILHKMDALRCHRTQIAPDWWFTRVPHDVLREKFGLECFIRIASHVPIDGPEDDLFTGLR</sequence>